<proteinExistence type="predicted"/>
<accession>A0AA38TQ02</accession>
<protein>
    <submittedName>
        <fullName evidence="1">Uncharacterized protein</fullName>
    </submittedName>
</protein>
<dbReference type="Proteomes" id="UP001172457">
    <property type="component" value="Chromosome 2"/>
</dbReference>
<gene>
    <name evidence="1" type="ORF">OSB04_006178</name>
</gene>
<name>A0AA38TQ02_9ASTR</name>
<keyword evidence="2" id="KW-1185">Reference proteome</keyword>
<comment type="caution">
    <text evidence="1">The sequence shown here is derived from an EMBL/GenBank/DDBJ whole genome shotgun (WGS) entry which is preliminary data.</text>
</comment>
<sequence length="155" mass="17128">MLKNTWVGERRLHANIAKFARDRDPKAIPGTQETTRKMARCNQAAFNGRSYAEVVEGWKSFEKETDSTSSDVGSEDFKEDRFLPELHVGTTTSPAPAYSNSVEVGTPKVSLKDVRRFSQNMAPSLRVLPAKNRSITPVIVDTGLNVSKEGMVDLG</sequence>
<dbReference type="EMBL" id="JARYMX010000002">
    <property type="protein sequence ID" value="KAJ9561018.1"/>
    <property type="molecule type" value="Genomic_DNA"/>
</dbReference>
<organism evidence="1 2">
    <name type="scientific">Centaurea solstitialis</name>
    <name type="common">yellow star-thistle</name>
    <dbReference type="NCBI Taxonomy" id="347529"/>
    <lineage>
        <taxon>Eukaryota</taxon>
        <taxon>Viridiplantae</taxon>
        <taxon>Streptophyta</taxon>
        <taxon>Embryophyta</taxon>
        <taxon>Tracheophyta</taxon>
        <taxon>Spermatophyta</taxon>
        <taxon>Magnoliopsida</taxon>
        <taxon>eudicotyledons</taxon>
        <taxon>Gunneridae</taxon>
        <taxon>Pentapetalae</taxon>
        <taxon>asterids</taxon>
        <taxon>campanulids</taxon>
        <taxon>Asterales</taxon>
        <taxon>Asteraceae</taxon>
        <taxon>Carduoideae</taxon>
        <taxon>Cardueae</taxon>
        <taxon>Centaureinae</taxon>
        <taxon>Centaurea</taxon>
    </lineage>
</organism>
<evidence type="ECO:0000313" key="1">
    <source>
        <dbReference type="EMBL" id="KAJ9561018.1"/>
    </source>
</evidence>
<reference evidence="1" key="1">
    <citation type="submission" date="2023-03" db="EMBL/GenBank/DDBJ databases">
        <title>Chromosome-scale reference genome and RAD-based genetic map of yellow starthistle (Centaurea solstitialis) reveal putative structural variation and QTLs associated with invader traits.</title>
        <authorList>
            <person name="Reatini B."/>
            <person name="Cang F.A."/>
            <person name="Jiang Q."/>
            <person name="Mckibben M.T.W."/>
            <person name="Barker M.S."/>
            <person name="Rieseberg L.H."/>
            <person name="Dlugosch K.M."/>
        </authorList>
    </citation>
    <scope>NUCLEOTIDE SEQUENCE</scope>
    <source>
        <strain evidence="1">CAN-66</strain>
        <tissue evidence="1">Leaf</tissue>
    </source>
</reference>
<dbReference type="AlphaFoldDB" id="A0AA38TQ02"/>
<evidence type="ECO:0000313" key="2">
    <source>
        <dbReference type="Proteomes" id="UP001172457"/>
    </source>
</evidence>